<protein>
    <submittedName>
        <fullName evidence="2">Uncharacterized protein</fullName>
    </submittedName>
</protein>
<evidence type="ECO:0000313" key="2">
    <source>
        <dbReference type="EnsemblMetazoa" id="XP_022659334"/>
    </source>
</evidence>
<evidence type="ECO:0000313" key="3">
    <source>
        <dbReference type="Proteomes" id="UP000594260"/>
    </source>
</evidence>
<dbReference type="CTD" id="7354404"/>
<keyword evidence="3" id="KW-1185">Reference proteome</keyword>
<accession>A0A7M7JZ73</accession>
<evidence type="ECO:0000256" key="1">
    <source>
        <dbReference type="SAM" id="MobiDB-lite"/>
    </source>
</evidence>
<feature type="region of interest" description="Disordered" evidence="1">
    <location>
        <begin position="127"/>
        <end position="183"/>
    </location>
</feature>
<reference evidence="2" key="1">
    <citation type="submission" date="2021-01" db="UniProtKB">
        <authorList>
            <consortium name="EnsemblMetazoa"/>
        </authorList>
    </citation>
    <scope>IDENTIFICATION</scope>
</reference>
<dbReference type="RefSeq" id="XP_022659334.1">
    <property type="nucleotide sequence ID" value="XM_022803599.1"/>
</dbReference>
<sequence length="287" mass="32821">MFSQYFSTGMPGGTRLVQDTPVEEEGPAAKDDHHWTRTDIEKMLQLYLTSWPQMGPRGKYDTLKELFTAIAHEINASLTSKQVQDKFNRLKKMHKKVKYEDQSGGRKFAYAKYFDQLETMDENFRKEMLTPSGGNSGNRGASKSDQSESSVAAPPFDAEQAAESAAAWQEHVPGQSPPGSTGRLGPGEEFYYLDCALSALRTRKLTPVEGIVLTMKQNSVASKRMLKAYQERTELLKATAEMERRQNDEHFKKWCELKERELTLQQRLLALEEERLLIERAKRFRTQ</sequence>
<proteinExistence type="predicted"/>
<dbReference type="InParanoid" id="A0A7M7JZ73"/>
<feature type="compositionally biased region" description="Polar residues" evidence="1">
    <location>
        <begin position="138"/>
        <end position="150"/>
    </location>
</feature>
<organism evidence="2 3">
    <name type="scientific">Varroa destructor</name>
    <name type="common">Honeybee mite</name>
    <dbReference type="NCBI Taxonomy" id="109461"/>
    <lineage>
        <taxon>Eukaryota</taxon>
        <taxon>Metazoa</taxon>
        <taxon>Ecdysozoa</taxon>
        <taxon>Arthropoda</taxon>
        <taxon>Chelicerata</taxon>
        <taxon>Arachnida</taxon>
        <taxon>Acari</taxon>
        <taxon>Parasitiformes</taxon>
        <taxon>Mesostigmata</taxon>
        <taxon>Gamasina</taxon>
        <taxon>Dermanyssoidea</taxon>
        <taxon>Varroidae</taxon>
        <taxon>Varroa</taxon>
    </lineage>
</organism>
<dbReference type="OrthoDB" id="10388781at2759"/>
<name>A0A7M7JZ73_VARDE</name>
<dbReference type="EnsemblMetazoa" id="XM_022803599">
    <property type="protein sequence ID" value="XP_022659334"/>
    <property type="gene ID" value="LOC111249582"/>
</dbReference>
<dbReference type="Proteomes" id="UP000594260">
    <property type="component" value="Unplaced"/>
</dbReference>
<dbReference type="KEGG" id="vde:111249582"/>
<dbReference type="AlphaFoldDB" id="A0A7M7JZ73"/>
<dbReference type="GeneID" id="111249582"/>
<feature type="compositionally biased region" description="Low complexity" evidence="1">
    <location>
        <begin position="158"/>
        <end position="170"/>
    </location>
</feature>